<dbReference type="EMBL" id="CP147407">
    <property type="protein sequence ID" value="WXB97409.1"/>
    <property type="molecule type" value="Genomic_DNA"/>
</dbReference>
<keyword evidence="2" id="KW-1185">Reference proteome</keyword>
<dbReference type="Proteomes" id="UP001377337">
    <property type="component" value="Chromosome"/>
</dbReference>
<sequence>MDFLDYKLEMGETLNPITDGDNKKMVILDRDEDTIHAVLELGEENNLIIHPQWRITIEVAGDKHLRFSTQLAQFKRYKER</sequence>
<accession>A0ABZ2NJ28</accession>
<reference evidence="1 2" key="1">
    <citation type="submission" date="2024-02" db="EMBL/GenBank/DDBJ databases">
        <title>Seven novel Bacillus-like species.</title>
        <authorList>
            <person name="Liu G."/>
        </authorList>
    </citation>
    <scope>NUCLEOTIDE SEQUENCE [LARGE SCALE GENOMIC DNA]</scope>
    <source>
        <strain evidence="1 2">FJAT-52054</strain>
    </source>
</reference>
<evidence type="ECO:0000313" key="1">
    <source>
        <dbReference type="EMBL" id="WXB97409.1"/>
    </source>
</evidence>
<evidence type="ECO:0000313" key="2">
    <source>
        <dbReference type="Proteomes" id="UP001377337"/>
    </source>
</evidence>
<name>A0ABZ2NJ28_9BACI</name>
<organism evidence="1 2">
    <name type="scientific">Metabacillus sediminis</name>
    <dbReference type="NCBI Taxonomy" id="3117746"/>
    <lineage>
        <taxon>Bacteria</taxon>
        <taxon>Bacillati</taxon>
        <taxon>Bacillota</taxon>
        <taxon>Bacilli</taxon>
        <taxon>Bacillales</taxon>
        <taxon>Bacillaceae</taxon>
        <taxon>Metabacillus</taxon>
    </lineage>
</organism>
<gene>
    <name evidence="1" type="ORF">WCV65_02595</name>
</gene>
<protein>
    <submittedName>
        <fullName evidence="1">Uncharacterized protein</fullName>
    </submittedName>
</protein>
<dbReference type="RefSeq" id="WP_338779811.1">
    <property type="nucleotide sequence ID" value="NZ_CP147407.1"/>
</dbReference>
<proteinExistence type="predicted"/>